<sequence length="376" mass="40788">MTKTIGILGGGPLAKLTAQAAMQLGLNVRIFTTSDDDVACQAVPQTFVGSYTDEALLGVFAANCDVITVLDGRVPTATISNLMQSGKVVAPDASTHGWLSDRLEQRRHWQQARYDLPRFHRVSVGTDVLEAAQEFGFPVILKKRFADTDGLDRAWVRRAQDIEPVLTRWQGEPLLVDAPISGVRELAVTVVRAADGEIYTYPVVQVNRQHEQIFSVMCPAPIDEATAVHAVELARDLAEHMGTMGVLSVFMVELPQNLVMLSEVAYGPHPVANYTHEGIITSQAENHVRAVMGWPLGDVYQIAPATATVNVIDQMGTAALNLQDGLQTGGAHIHIYGYKSSYAGRILGHITTLGYEADGAEKVGRLALSRLLPTEE</sequence>
<dbReference type="InterPro" id="IPR013815">
    <property type="entry name" value="ATP_grasp_subdomain_1"/>
</dbReference>
<dbReference type="RefSeq" id="WP_195169678.1">
    <property type="nucleotide sequence ID" value="NZ_CP062983.1"/>
</dbReference>
<dbReference type="SUPFAM" id="SSF56059">
    <property type="entry name" value="Glutathione synthetase ATP-binding domain-like"/>
    <property type="match status" value="1"/>
</dbReference>
<dbReference type="Pfam" id="PF22660">
    <property type="entry name" value="RS_preATP-grasp-like"/>
    <property type="match status" value="1"/>
</dbReference>
<dbReference type="GO" id="GO:0046872">
    <property type="term" value="F:metal ion binding"/>
    <property type="evidence" value="ECO:0007669"/>
    <property type="project" value="InterPro"/>
</dbReference>
<keyword evidence="1 5" id="KW-0547">Nucleotide-binding</keyword>
<dbReference type="InterPro" id="IPR016185">
    <property type="entry name" value="PreATP-grasp_dom_sf"/>
</dbReference>
<dbReference type="Gene3D" id="3.30.1490.20">
    <property type="entry name" value="ATP-grasp fold, A domain"/>
    <property type="match status" value="1"/>
</dbReference>
<dbReference type="Proteomes" id="UP000594468">
    <property type="component" value="Chromosome"/>
</dbReference>
<organism evidence="7 8">
    <name type="scientific">Phototrophicus methaneseepsis</name>
    <dbReference type="NCBI Taxonomy" id="2710758"/>
    <lineage>
        <taxon>Bacteria</taxon>
        <taxon>Bacillati</taxon>
        <taxon>Chloroflexota</taxon>
        <taxon>Candidatus Thermofontia</taxon>
        <taxon>Phototrophicales</taxon>
        <taxon>Phototrophicaceae</taxon>
        <taxon>Phototrophicus</taxon>
    </lineage>
</organism>
<dbReference type="Gene3D" id="3.30.470.20">
    <property type="entry name" value="ATP-grasp fold, B domain"/>
    <property type="match status" value="1"/>
</dbReference>
<evidence type="ECO:0000313" key="8">
    <source>
        <dbReference type="Proteomes" id="UP000594468"/>
    </source>
</evidence>
<dbReference type="SUPFAM" id="SSF52440">
    <property type="entry name" value="PreATP-grasp domain"/>
    <property type="match status" value="1"/>
</dbReference>
<dbReference type="InterPro" id="IPR040686">
    <property type="entry name" value="PurK_C"/>
</dbReference>
<evidence type="ECO:0000256" key="3">
    <source>
        <dbReference type="ARBA" id="ARBA00022840"/>
    </source>
</evidence>
<dbReference type="PANTHER" id="PTHR11609">
    <property type="entry name" value="PURINE BIOSYNTHESIS PROTEIN 6/7, PUR6/7"/>
    <property type="match status" value="1"/>
</dbReference>
<comment type="pathway">
    <text evidence="4">Purine metabolism.</text>
</comment>
<dbReference type="GO" id="GO:0005524">
    <property type="term" value="F:ATP binding"/>
    <property type="evidence" value="ECO:0007669"/>
    <property type="project" value="UniProtKB-UniRule"/>
</dbReference>
<dbReference type="PANTHER" id="PTHR11609:SF5">
    <property type="entry name" value="PHOSPHORIBOSYLAMINOIMIDAZOLE CARBOXYLASE"/>
    <property type="match status" value="1"/>
</dbReference>
<evidence type="ECO:0000256" key="4">
    <source>
        <dbReference type="ARBA" id="ARBA00025704"/>
    </source>
</evidence>
<dbReference type="Pfam" id="PF02222">
    <property type="entry name" value="ATP-grasp"/>
    <property type="match status" value="1"/>
</dbReference>
<dbReference type="GO" id="GO:0005829">
    <property type="term" value="C:cytosol"/>
    <property type="evidence" value="ECO:0007669"/>
    <property type="project" value="TreeGrafter"/>
</dbReference>
<keyword evidence="3 5" id="KW-0067">ATP-binding</keyword>
<dbReference type="InterPro" id="IPR054350">
    <property type="entry name" value="PurT/PurK_preATP-grasp"/>
</dbReference>
<reference evidence="7 8" key="1">
    <citation type="submission" date="2020-02" db="EMBL/GenBank/DDBJ databases">
        <authorList>
            <person name="Zheng R.K."/>
            <person name="Sun C.M."/>
        </authorList>
    </citation>
    <scope>NUCLEOTIDE SEQUENCE [LARGE SCALE GENOMIC DNA]</scope>
    <source>
        <strain evidence="8">rifampicinis</strain>
    </source>
</reference>
<evidence type="ECO:0000256" key="1">
    <source>
        <dbReference type="ARBA" id="ARBA00022741"/>
    </source>
</evidence>
<proteinExistence type="predicted"/>
<feature type="domain" description="ATP-grasp" evidence="6">
    <location>
        <begin position="106"/>
        <end position="292"/>
    </location>
</feature>
<dbReference type="PROSITE" id="PS50975">
    <property type="entry name" value="ATP_GRASP"/>
    <property type="match status" value="1"/>
</dbReference>
<accession>A0A7S8E745</accession>
<keyword evidence="8" id="KW-1185">Reference proteome</keyword>
<keyword evidence="2" id="KW-0658">Purine biosynthesis</keyword>
<evidence type="ECO:0000259" key="6">
    <source>
        <dbReference type="PROSITE" id="PS50975"/>
    </source>
</evidence>
<dbReference type="GO" id="GO:0006164">
    <property type="term" value="P:purine nucleotide biosynthetic process"/>
    <property type="evidence" value="ECO:0007669"/>
    <property type="project" value="UniProtKB-KW"/>
</dbReference>
<name>A0A7S8E745_9CHLR</name>
<evidence type="ECO:0000313" key="7">
    <source>
        <dbReference type="EMBL" id="QPC81606.1"/>
    </source>
</evidence>
<protein>
    <submittedName>
        <fullName evidence="7">ATP-grasp domain-containing protein</fullName>
    </submittedName>
</protein>
<dbReference type="InterPro" id="IPR011761">
    <property type="entry name" value="ATP-grasp"/>
</dbReference>
<evidence type="ECO:0000256" key="5">
    <source>
        <dbReference type="PROSITE-ProRule" id="PRU00409"/>
    </source>
</evidence>
<dbReference type="Pfam" id="PF17769">
    <property type="entry name" value="PurK_C"/>
    <property type="match status" value="1"/>
</dbReference>
<gene>
    <name evidence="7" type="ORF">G4Y79_18200</name>
</gene>
<dbReference type="EMBL" id="CP062983">
    <property type="protein sequence ID" value="QPC81606.1"/>
    <property type="molecule type" value="Genomic_DNA"/>
</dbReference>
<dbReference type="Gene3D" id="3.40.50.20">
    <property type="match status" value="1"/>
</dbReference>
<dbReference type="InterPro" id="IPR003135">
    <property type="entry name" value="ATP-grasp_carboxylate-amine"/>
</dbReference>
<dbReference type="KEGG" id="pmet:G4Y79_18200"/>
<evidence type="ECO:0000256" key="2">
    <source>
        <dbReference type="ARBA" id="ARBA00022755"/>
    </source>
</evidence>
<dbReference type="AlphaFoldDB" id="A0A7S8E745"/>